<evidence type="ECO:0000256" key="1">
    <source>
        <dbReference type="ARBA" id="ARBA00004123"/>
    </source>
</evidence>
<dbReference type="PANTHER" id="PTHR12346">
    <property type="entry name" value="SIN3B-RELATED"/>
    <property type="match status" value="1"/>
</dbReference>
<reference evidence="11" key="1">
    <citation type="submission" date="2024-07" db="EMBL/GenBank/DDBJ databases">
        <title>Two chromosome-level genome assemblies of Korean endemic species Abeliophyllum distichum and Forsythia ovata (Oleaceae).</title>
        <authorList>
            <person name="Jang H."/>
        </authorList>
    </citation>
    <scope>NUCLEOTIDE SEQUENCE [LARGE SCALE GENOMIC DNA]</scope>
</reference>
<feature type="compositionally biased region" description="Acidic residues" evidence="8">
    <location>
        <begin position="990"/>
        <end position="1007"/>
    </location>
</feature>
<dbReference type="SMART" id="SM00761">
    <property type="entry name" value="HDAC_interact"/>
    <property type="match status" value="1"/>
</dbReference>
<evidence type="ECO:0000256" key="4">
    <source>
        <dbReference type="ARBA" id="ARBA00023015"/>
    </source>
</evidence>
<evidence type="ECO:0000313" key="11">
    <source>
        <dbReference type="Proteomes" id="UP001604336"/>
    </source>
</evidence>
<evidence type="ECO:0000259" key="9">
    <source>
        <dbReference type="SMART" id="SM00761"/>
    </source>
</evidence>
<evidence type="ECO:0000313" key="10">
    <source>
        <dbReference type="EMBL" id="KAL2532154.1"/>
    </source>
</evidence>
<dbReference type="PANTHER" id="PTHR12346:SF8">
    <property type="entry name" value="PAIRED AMPHIPATHIC HELIX PROTEIN SIN3-LIKE 2"/>
    <property type="match status" value="1"/>
</dbReference>
<feature type="region of interest" description="Disordered" evidence="8">
    <location>
        <begin position="982"/>
        <end position="1042"/>
    </location>
</feature>
<dbReference type="InterPro" id="IPR003822">
    <property type="entry name" value="PAH"/>
</dbReference>
<feature type="compositionally biased region" description="Polar residues" evidence="8">
    <location>
        <begin position="796"/>
        <end position="808"/>
    </location>
</feature>
<evidence type="ECO:0000256" key="6">
    <source>
        <dbReference type="ARBA" id="ARBA00023242"/>
    </source>
</evidence>
<organism evidence="10 11">
    <name type="scientific">Abeliophyllum distichum</name>
    <dbReference type="NCBI Taxonomy" id="126358"/>
    <lineage>
        <taxon>Eukaryota</taxon>
        <taxon>Viridiplantae</taxon>
        <taxon>Streptophyta</taxon>
        <taxon>Embryophyta</taxon>
        <taxon>Tracheophyta</taxon>
        <taxon>Spermatophyta</taxon>
        <taxon>Magnoliopsida</taxon>
        <taxon>eudicotyledons</taxon>
        <taxon>Gunneridae</taxon>
        <taxon>Pentapetalae</taxon>
        <taxon>asterids</taxon>
        <taxon>lamiids</taxon>
        <taxon>Lamiales</taxon>
        <taxon>Oleaceae</taxon>
        <taxon>Forsythieae</taxon>
        <taxon>Abeliophyllum</taxon>
    </lineage>
</organism>
<name>A0ABD1V498_9LAMI</name>
<dbReference type="PROSITE" id="PS51477">
    <property type="entry name" value="PAH"/>
    <property type="match status" value="3"/>
</dbReference>
<dbReference type="EMBL" id="JBFOLK010000002">
    <property type="protein sequence ID" value="KAL2532154.1"/>
    <property type="molecule type" value="Genomic_DNA"/>
</dbReference>
<feature type="compositionally biased region" description="Gly residues" evidence="8">
    <location>
        <begin position="33"/>
        <end position="46"/>
    </location>
</feature>
<feature type="region of interest" description="Disordered" evidence="8">
    <location>
        <begin position="796"/>
        <end position="820"/>
    </location>
</feature>
<evidence type="ECO:0000256" key="3">
    <source>
        <dbReference type="ARBA" id="ARBA00022737"/>
    </source>
</evidence>
<evidence type="ECO:0000256" key="8">
    <source>
        <dbReference type="SAM" id="MobiDB-lite"/>
    </source>
</evidence>
<keyword evidence="2" id="KW-0678">Repressor</keyword>
<keyword evidence="5" id="KW-0804">Transcription</keyword>
<dbReference type="GO" id="GO:0005634">
    <property type="term" value="C:nucleus"/>
    <property type="evidence" value="ECO:0007669"/>
    <property type="project" value="UniProtKB-SubCell"/>
</dbReference>
<protein>
    <submittedName>
        <fullName evidence="10">Paired amphipathic helix protein Sin3-like 2</fullName>
    </submittedName>
</protein>
<sequence length="1415" mass="158543">MKRLRDEVYVNPQFKRPLGSSSRGESYGLSHAPGGGGGGGGGSVGGGGAVAGGSGNGGGGTGGSTQKLTTNDALTYLKEVKDMFQDEREKYDRFLDVMKDFKGQRIDTTGVIARVKELFKGHPNLILGFNTFLPKGYEITLTDEEEAPKRTVEFEEAISFVNKIKKRFQNDDHVYKSFLDILNMYRKEHKGITEVYQEVAALFDDQPDLLEEFTRFLPDSSATASAAHASFGLLPLNHYDERSSAMPTMRQSHVDKQRLRRDRIISPHEERDLSVERPDLDDDKTVMKLHKEQKRRAEKENKDKRYRDQDDREPDNENNGGTSMHRLSEKKKSSRKVDDFGGNSNLASYDDKDALKSMYSQEFTFCEKVKERLRSSDDYQAFLKCLHIYSTEIITRKELQSLVADLLGKYPDLMEGFNEFLERCERIDGFLAGVMGKKSLWNEGHSSKALRIEDKDKEQKREVDGDKEKDRYNLKYWGKSIQELDLSNCQSCTPSYRLLPEDYPITSASQRSELGAQVLNDHWVSVTSGSEDYSFKHMRRNQYEESLFRCEDDRFELDMLLESVSSTAKRAEELLNSINNHSIGSDGPIRIEDHFTALNLRCIERLYGDHGLDVMDILRKNPSLALPIILTRLKQKQEEWTKCRSDFNKVWAEIYSKNHYKSLDHRSFYFRQQDSKNLSTKSLVAEIKDIKEKKQKEDDVLLIIAAGSKHFISPNLEFQYADVDVHEDVYKIIKYSCEEVCSTKEQLNKVLRFWTSFLEPVLGVCTRPHDTGATEDDGASKCRTVKNAATSIVESDESPSANATTINLKQPKPICNGDPNASLQRVNSSKTGFTNGGGVLAKAGGLTVASGERLTNSDTAVTIGPDSNHGCGANHSRASNSPTEEGHGAKPNMEDIMSLEDGETSRLNESANGGFAEGSCRNGYNEGSVDPCKNEKEEGELSPTGDFEDNFATYTDGSLQTAHNKNHGNDSIKYETGGHEEISPYAAGENDADADDEDSENVSEAGEDVSGSESAADECSREEHEEEEEGEHDGKAESEGEAENMNEAQCVGGDGVLVPQSDRFLLTCKPLSKYVASPLLSDEKKDCRVFYGNDTFYVLFRLHQTLYERILSAKVNSASAESKWRSTKDTSSDPYARFMSALFSLLDGSSDNAKFEDDCRSLLGNQSYVLFTLDKLIYKLVKQLQTVSSDEVDCKLLQLYEYEKSRKPESYVDSVYYENVHVLLNDENIYRLECTCPPTSLSIQLMDDGNEKSEVVAVSVDPNFATYLHNDYLSVVRGRKESSPVMLKRNMHKYAILDESSAVCMAAKNVLLINGLECKMASNSSKISYVLDTEDFFIRLGRRRNRLGNRSSCNNQARRTLPLMLAATTPNTTAKNSGGTTVAHPDHVGAEIAFRGRQMWNNSNSLVLDGRGNSL</sequence>
<feature type="domain" description="Histone deacetylase interacting" evidence="9">
    <location>
        <begin position="488"/>
        <end position="588"/>
    </location>
</feature>
<dbReference type="Proteomes" id="UP001604336">
    <property type="component" value="Unassembled WGS sequence"/>
</dbReference>
<dbReference type="GO" id="GO:0045892">
    <property type="term" value="P:negative regulation of DNA-templated transcription"/>
    <property type="evidence" value="ECO:0007669"/>
    <property type="project" value="UniProtKB-ARBA"/>
</dbReference>
<feature type="region of interest" description="Disordered" evidence="8">
    <location>
        <begin position="858"/>
        <end position="952"/>
    </location>
</feature>
<comment type="caution">
    <text evidence="10">The sequence shown here is derived from an EMBL/GenBank/DDBJ whole genome shotgun (WGS) entry which is preliminary data.</text>
</comment>
<feature type="compositionally biased region" description="Basic and acidic residues" evidence="8">
    <location>
        <begin position="326"/>
        <end position="339"/>
    </location>
</feature>
<dbReference type="InterPro" id="IPR039774">
    <property type="entry name" value="Sin3-like"/>
</dbReference>
<dbReference type="Gene3D" id="1.20.1160.11">
    <property type="entry name" value="Paired amphipathic helix"/>
    <property type="match status" value="3"/>
</dbReference>
<evidence type="ECO:0000256" key="2">
    <source>
        <dbReference type="ARBA" id="ARBA00022491"/>
    </source>
</evidence>
<dbReference type="FunFam" id="1.20.1160.11:FF:000001">
    <property type="entry name" value="Paired amphipathic helix protein Sin3"/>
    <property type="match status" value="1"/>
</dbReference>
<dbReference type="InterPro" id="IPR013194">
    <property type="entry name" value="HDAC_interact_dom"/>
</dbReference>
<dbReference type="InterPro" id="IPR036600">
    <property type="entry name" value="PAH_sf"/>
</dbReference>
<dbReference type="SUPFAM" id="SSF47762">
    <property type="entry name" value="PAH2 domain"/>
    <property type="match status" value="3"/>
</dbReference>
<evidence type="ECO:0000256" key="5">
    <source>
        <dbReference type="ARBA" id="ARBA00023163"/>
    </source>
</evidence>
<dbReference type="Pfam" id="PF02671">
    <property type="entry name" value="PAH"/>
    <property type="match status" value="3"/>
</dbReference>
<dbReference type="Pfam" id="PF16879">
    <property type="entry name" value="Sin3a_C"/>
    <property type="match status" value="1"/>
</dbReference>
<keyword evidence="6 7" id="KW-0539">Nucleus</keyword>
<feature type="compositionally biased region" description="Basic and acidic residues" evidence="8">
    <location>
        <begin position="252"/>
        <end position="310"/>
    </location>
</feature>
<dbReference type="InterPro" id="IPR031693">
    <property type="entry name" value="Sin3_C"/>
</dbReference>
<keyword evidence="11" id="KW-1185">Reference proteome</keyword>
<evidence type="ECO:0000256" key="7">
    <source>
        <dbReference type="PROSITE-ProRule" id="PRU00810"/>
    </source>
</evidence>
<dbReference type="FunFam" id="1.20.1160.11:FF:000002">
    <property type="entry name" value="Paired amphipathic helix protein SIN3"/>
    <property type="match status" value="1"/>
</dbReference>
<feature type="region of interest" description="Disordered" evidence="8">
    <location>
        <begin position="244"/>
        <end position="343"/>
    </location>
</feature>
<gene>
    <name evidence="10" type="ORF">Adt_05505</name>
</gene>
<dbReference type="Pfam" id="PF08295">
    <property type="entry name" value="Sin3_corepress"/>
    <property type="match status" value="1"/>
</dbReference>
<proteinExistence type="predicted"/>
<dbReference type="FunFam" id="1.20.1160.11:FF:000003">
    <property type="entry name" value="Paired amphipathic helix SIN3-like protein"/>
    <property type="match status" value="1"/>
</dbReference>
<keyword evidence="4" id="KW-0805">Transcription regulation</keyword>
<keyword evidence="3" id="KW-0677">Repeat</keyword>
<feature type="region of interest" description="Disordered" evidence="8">
    <location>
        <begin position="1"/>
        <end position="46"/>
    </location>
</feature>
<comment type="subcellular location">
    <subcellularLocation>
        <location evidence="1 7">Nucleus</location>
    </subcellularLocation>
</comment>
<accession>A0ABD1V498</accession>